<dbReference type="OrthoDB" id="2378918at2"/>
<proteinExistence type="predicted"/>
<organism evidence="1 2">
    <name type="scientific">Candidatus Fukatsuia symbiotica</name>
    <dbReference type="NCBI Taxonomy" id="1878942"/>
    <lineage>
        <taxon>Bacteria</taxon>
        <taxon>Pseudomonadati</taxon>
        <taxon>Pseudomonadota</taxon>
        <taxon>Gammaproteobacteria</taxon>
        <taxon>Enterobacterales</taxon>
        <taxon>Yersiniaceae</taxon>
        <taxon>Candidatus Fukatsuia</taxon>
    </lineage>
</organism>
<dbReference type="KEGG" id="fsm:CCS41_00100"/>
<dbReference type="Gene3D" id="2.180.10.10">
    <property type="entry name" value="RHS repeat-associated core"/>
    <property type="match status" value="1"/>
</dbReference>
<accession>A0A2Y9CK95</accession>
<dbReference type="Proteomes" id="UP000261875">
    <property type="component" value="Chromosome"/>
</dbReference>
<name>A0A2Y9CK95_9GAMM</name>
<evidence type="ECO:0008006" key="3">
    <source>
        <dbReference type="Google" id="ProtNLM"/>
    </source>
</evidence>
<dbReference type="EMBL" id="CP021659">
    <property type="protein sequence ID" value="AWK13257.1"/>
    <property type="molecule type" value="Genomic_DNA"/>
</dbReference>
<reference evidence="1 2" key="1">
    <citation type="submission" date="2017-05" db="EMBL/GenBank/DDBJ databases">
        <title>Genome sequence of Candidatus Fukatsuia symbiotica and Candidatus Hamiltonella defensa from Acyrthosiphon pisum strain 5D.</title>
        <authorList>
            <person name="Patel V.A."/>
            <person name="Chevignon G."/>
            <person name="Russell J.A."/>
            <person name="Oliver K.M."/>
        </authorList>
    </citation>
    <scope>NUCLEOTIDE SEQUENCE [LARGE SCALE GENOMIC DNA]</scope>
    <source>
        <strain evidence="1 2">5D</strain>
    </source>
</reference>
<evidence type="ECO:0000313" key="2">
    <source>
        <dbReference type="Proteomes" id="UP000261875"/>
    </source>
</evidence>
<protein>
    <recommendedName>
        <fullName evidence="3">RHS repeat protein</fullName>
    </recommendedName>
</protein>
<gene>
    <name evidence="1" type="ORF">CCS41_00100</name>
</gene>
<evidence type="ECO:0000313" key="1">
    <source>
        <dbReference type="EMBL" id="AWK13257.1"/>
    </source>
</evidence>
<dbReference type="AlphaFoldDB" id="A0A2Y9CK95"/>
<keyword evidence="2" id="KW-1185">Reference proteome</keyword>
<sequence>MKVNDFLTGLLNSTNKSSIIFPFSCLQEEVPKRANDGSFIFGEFGEIRVHYLVDKQGNKNIQVKEYNGDKVISTITFNYIDGNFIIHNEIKNKYHENGQVHRREESTFDTKGLLISSSKKYYNAMGRLIYRVESECNSDGKEVSQSNSEFDYDVDGRLLMESVINYDAHGKPDRYIKISSHYDTDNLLRNKNTSEYDPQGELLGKSSTFFSYDADGKLCQESVSNYNANGELVSESLTHTGSTLDAASNEASVAQMYDLSVSSHESTIARHYQYTADPLSHDKKGIRIFVNDANGSKAENNSSDLHDKTVVVVESNAENQTVSSSKFFFDMNGKVFKGIHNKYEYDTKGQVTSNSQVYSRYTADGEFIIRKVNEFGYQTVANGGTQGTLLYSIKMVRSVAGKMFYRTDYTSNCVPQQSVEETYDVNGKWVSCCRRKYNLNQEKSLISDDFKQQEASVIDSLITRVHNWTSDEKIAPFDPKLSANRVLNTLLVAC</sequence>